<sequence>MMNAKTNQLTDGEIKVILRAADDIIATGGRTLLSKILKGSREKKVLQLELDKSPVYGYFKSEKLDDIMGKIDWMIEYDFLDIEYSGKLSMIIFTERGWYIESDQYADELLNEWKEWIKQGKRDPDMSYLKDRNREMILLLLEKVKESGDQSFLPYLELWEKVDYKKVREEIRTTINVLNSNEPIDSSIALERTESIKEALKGIEPQDLLLKCWICGERFTFTIGEQQFYKKKGFTFPKRCKNCHD</sequence>
<proteinExistence type="predicted"/>
<dbReference type="GO" id="GO:0006260">
    <property type="term" value="P:DNA replication"/>
    <property type="evidence" value="ECO:0007669"/>
    <property type="project" value="InterPro"/>
</dbReference>
<dbReference type="Pfam" id="PF13451">
    <property type="entry name" value="zf_Tbcl"/>
    <property type="match status" value="1"/>
</dbReference>
<dbReference type="NCBIfam" id="NF041107">
    <property type="entry name" value="RQC_minor_1"/>
    <property type="match status" value="1"/>
</dbReference>
<feature type="domain" description="RQC" evidence="1">
    <location>
        <begin position="15"/>
        <end position="99"/>
    </location>
</feature>
<dbReference type="EMBL" id="JAGTPX010000021">
    <property type="protein sequence ID" value="MBR8671387.1"/>
    <property type="molecule type" value="Genomic_DNA"/>
</dbReference>
<dbReference type="Pfam" id="PF09382">
    <property type="entry name" value="RQC"/>
    <property type="match status" value="1"/>
</dbReference>
<evidence type="ECO:0000313" key="3">
    <source>
        <dbReference type="EMBL" id="MBR8671387.1"/>
    </source>
</evidence>
<reference evidence="3" key="1">
    <citation type="submission" date="2021-04" db="EMBL/GenBank/DDBJ databases">
        <title>Genomic analysis of electroactive and textile dye degrading Bacillus circulans strain: DC10 isolated from constructed wetland-microbial fuel cells treating textile dye wastewaters.</title>
        <authorList>
            <person name="Patel D.U."/>
            <person name="Desai C.R."/>
        </authorList>
    </citation>
    <scope>NUCLEOTIDE SEQUENCE</scope>
    <source>
        <strain evidence="3">DC10</strain>
    </source>
</reference>
<evidence type="ECO:0000259" key="2">
    <source>
        <dbReference type="Pfam" id="PF13451"/>
    </source>
</evidence>
<accession>A0A941GJS6</accession>
<dbReference type="GO" id="GO:0043138">
    <property type="term" value="F:3'-5' DNA helicase activity"/>
    <property type="evidence" value="ECO:0007669"/>
    <property type="project" value="InterPro"/>
</dbReference>
<name>A0A941GJS6_NIACI</name>
<organism evidence="3">
    <name type="scientific">Niallia circulans</name>
    <name type="common">Bacillus circulans</name>
    <dbReference type="NCBI Taxonomy" id="1397"/>
    <lineage>
        <taxon>Bacteria</taxon>
        <taxon>Bacillati</taxon>
        <taxon>Bacillota</taxon>
        <taxon>Bacilli</taxon>
        <taxon>Bacillales</taxon>
        <taxon>Bacillaceae</taxon>
        <taxon>Niallia</taxon>
    </lineage>
</organism>
<comment type="caution">
    <text evidence="3">The sequence shown here is derived from an EMBL/GenBank/DDBJ whole genome shotgun (WGS) entry which is preliminary data.</text>
</comment>
<dbReference type="InterPro" id="IPR018982">
    <property type="entry name" value="RQC_domain"/>
</dbReference>
<dbReference type="Gene3D" id="1.10.10.10">
    <property type="entry name" value="Winged helix-like DNA-binding domain superfamily/Winged helix DNA-binding domain"/>
    <property type="match status" value="1"/>
</dbReference>
<dbReference type="GO" id="GO:0006281">
    <property type="term" value="P:DNA repair"/>
    <property type="evidence" value="ECO:0007669"/>
    <property type="project" value="InterPro"/>
</dbReference>
<dbReference type="InterPro" id="IPR036390">
    <property type="entry name" value="WH_DNA-bd_sf"/>
</dbReference>
<evidence type="ECO:0000259" key="1">
    <source>
        <dbReference type="Pfam" id="PF09382"/>
    </source>
</evidence>
<feature type="domain" description="Probable zinc-binding" evidence="2">
    <location>
        <begin position="206"/>
        <end position="244"/>
    </location>
</feature>
<protein>
    <submittedName>
        <fullName evidence="3">Zinc-ribbon domain containing protein</fullName>
    </submittedName>
</protein>
<dbReference type="InterPro" id="IPR025306">
    <property type="entry name" value="Zn-bnd_dom_prob"/>
</dbReference>
<dbReference type="InterPro" id="IPR036388">
    <property type="entry name" value="WH-like_DNA-bd_sf"/>
</dbReference>
<dbReference type="SUPFAM" id="SSF46785">
    <property type="entry name" value="Winged helix' DNA-binding domain"/>
    <property type="match status" value="1"/>
</dbReference>
<dbReference type="AlphaFoldDB" id="A0A941GJS6"/>
<gene>
    <name evidence="3" type="ORF">KD144_17760</name>
</gene>